<proteinExistence type="predicted"/>
<dbReference type="NCBIfam" id="TIGR01643">
    <property type="entry name" value="YD_repeat_2x"/>
    <property type="match status" value="1"/>
</dbReference>
<name>A0ABD4SP14_9NEIS</name>
<comment type="caution">
    <text evidence="1">The sequence shown here is derived from an EMBL/GenBank/DDBJ whole genome shotgun (WGS) entry which is preliminary data.</text>
</comment>
<dbReference type="InterPro" id="IPR006530">
    <property type="entry name" value="YD"/>
</dbReference>
<dbReference type="Proteomes" id="UP001200247">
    <property type="component" value="Unassembled WGS sequence"/>
</dbReference>
<evidence type="ECO:0000313" key="2">
    <source>
        <dbReference type="Proteomes" id="UP001200247"/>
    </source>
</evidence>
<dbReference type="RefSeq" id="WP_373308820.1">
    <property type="nucleotide sequence ID" value="NZ_CP022115.1"/>
</dbReference>
<gene>
    <name evidence="1" type="ORF">LH440_03220</name>
</gene>
<dbReference type="AlphaFoldDB" id="A0ABD4SP14"/>
<dbReference type="EMBL" id="JAJAXM010000004">
    <property type="protein sequence ID" value="MCG9024927.1"/>
    <property type="molecule type" value="Genomic_DNA"/>
</dbReference>
<accession>A0ABD4SP14</accession>
<protein>
    <submittedName>
        <fullName evidence="1">Uncharacterized protein</fullName>
    </submittedName>
</protein>
<sequence>MERQPVRHTFIPIARSSCLLPRAWACASASRTRWSCRSTACCSCRRSCTTISTATCRAPSGTRWRSTCTAWGRRSSIHRIWARSTRCTGTALPASCTAARWPSRCGRTSSGWKTPFPSSTCWVSCRSCTCCRSRTAGR</sequence>
<evidence type="ECO:0000313" key="1">
    <source>
        <dbReference type="EMBL" id="MCG9024927.1"/>
    </source>
</evidence>
<organism evidence="1 2">
    <name type="scientific">Laribacter hongkongensis</name>
    <dbReference type="NCBI Taxonomy" id="168471"/>
    <lineage>
        <taxon>Bacteria</taxon>
        <taxon>Pseudomonadati</taxon>
        <taxon>Pseudomonadota</taxon>
        <taxon>Betaproteobacteria</taxon>
        <taxon>Neisseriales</taxon>
        <taxon>Aquaspirillaceae</taxon>
        <taxon>Laribacter</taxon>
    </lineage>
</organism>
<reference evidence="1 2" key="1">
    <citation type="submission" date="2021-10" db="EMBL/GenBank/DDBJ databases">
        <title>Whole-genome sequencing analysis of Laribacter hongkongensis: virulence gene profiles, carbohydrate-active enzyme prediction, and antimicrobial resistance characterization.</title>
        <authorList>
            <person name="Yuan P."/>
            <person name="Zhan Y."/>
            <person name="Chen D."/>
        </authorList>
    </citation>
    <scope>NUCLEOTIDE SEQUENCE [LARGE SCALE GENOMIC DNA]</scope>
    <source>
        <strain evidence="1 2">W67</strain>
    </source>
</reference>